<dbReference type="Proteomes" id="UP000017747">
    <property type="component" value="Unassembled WGS sequence"/>
</dbReference>
<keyword evidence="2" id="KW-0732">Signal</keyword>
<reference evidence="4 5" key="1">
    <citation type="journal article" date="2014" name="Genome Announc.">
        <title>Genome Sequence of Youngiibacter fragilis, the Type Strain of the Genus Youngiibacter.</title>
        <authorList>
            <person name="Wawrik C.B."/>
            <person name="Callaghan A.V."/>
            <person name="Stamps B.W."/>
            <person name="Wawrik B."/>
        </authorList>
    </citation>
    <scope>NUCLEOTIDE SEQUENCE [LARGE SCALE GENOMIC DNA]</scope>
    <source>
        <strain evidence="4 5">232.1</strain>
    </source>
</reference>
<feature type="region of interest" description="Disordered" evidence="1">
    <location>
        <begin position="41"/>
        <end position="67"/>
    </location>
</feature>
<gene>
    <name evidence="4" type="ORF">T472_0207630</name>
</gene>
<feature type="chain" id="PRO_5038630061" description="SH3b domain-containing protein" evidence="2">
    <location>
        <begin position="23"/>
        <end position="326"/>
    </location>
</feature>
<dbReference type="InterPro" id="IPR003646">
    <property type="entry name" value="SH3-like_bac-type"/>
</dbReference>
<protein>
    <recommendedName>
        <fullName evidence="3">SH3b domain-containing protein</fullName>
    </recommendedName>
</protein>
<dbReference type="eggNOG" id="COG4219">
    <property type="taxonomic scope" value="Bacteria"/>
</dbReference>
<evidence type="ECO:0000256" key="1">
    <source>
        <dbReference type="SAM" id="MobiDB-lite"/>
    </source>
</evidence>
<feature type="signal peptide" evidence="2">
    <location>
        <begin position="1"/>
        <end position="22"/>
    </location>
</feature>
<evidence type="ECO:0000313" key="5">
    <source>
        <dbReference type="Proteomes" id="UP000017747"/>
    </source>
</evidence>
<keyword evidence="5" id="KW-1185">Reference proteome</keyword>
<dbReference type="AlphaFoldDB" id="V7I867"/>
<dbReference type="PROSITE" id="PS51257">
    <property type="entry name" value="PROKAR_LIPOPROTEIN"/>
    <property type="match status" value="1"/>
</dbReference>
<organism evidence="4 5">
    <name type="scientific">Youngiibacter fragilis 232.1</name>
    <dbReference type="NCBI Taxonomy" id="994573"/>
    <lineage>
        <taxon>Bacteria</taxon>
        <taxon>Bacillati</taxon>
        <taxon>Bacillota</taxon>
        <taxon>Clostridia</taxon>
        <taxon>Eubacteriales</taxon>
        <taxon>Clostridiaceae</taxon>
        <taxon>Youngiibacter</taxon>
    </lineage>
</organism>
<dbReference type="STRING" id="994573.T472_0207630"/>
<proteinExistence type="predicted"/>
<dbReference type="EMBL" id="AXUN02000146">
    <property type="protein sequence ID" value="ETA81182.1"/>
    <property type="molecule type" value="Genomic_DNA"/>
</dbReference>
<evidence type="ECO:0000259" key="3">
    <source>
        <dbReference type="SMART" id="SM00287"/>
    </source>
</evidence>
<accession>V7I867</accession>
<sequence>MVKKRDMLISTLAMLLIFTASCTDLPAPKPTDTIPAVTVPAATEPSATEPTKAPPVLEPLEGPGENTYDEITTEGSVTTISRYFDLDCDGSGEKIIIIARDIRPDAESSEIVIYSEFELEVNGFRAGMKSDGMDIDLFEPRFNITDIDDSDHYREIAVSWYGEDVYSGTVFYRYDGKSLTELGKVGGFFGKWFIGGAVDDGAVKVDGKGTVRTISLSSVLMPWFFDDEYRVESGKLVRIEKDLYPLEHNVTVLKDLTLRKSRTDSSDGITLKAGESAVITGSDNREWFSVRSSSGETGWFAVDDYHMIRGTGLPAEDFFDGLINAG</sequence>
<evidence type="ECO:0000313" key="4">
    <source>
        <dbReference type="EMBL" id="ETA81182.1"/>
    </source>
</evidence>
<feature type="domain" description="SH3b" evidence="3">
    <location>
        <begin position="245"/>
        <end position="308"/>
    </location>
</feature>
<dbReference type="SMART" id="SM00287">
    <property type="entry name" value="SH3b"/>
    <property type="match status" value="1"/>
</dbReference>
<dbReference type="RefSeq" id="WP_023384250.1">
    <property type="nucleotide sequence ID" value="NZ_AXUN02000146.1"/>
</dbReference>
<evidence type="ECO:0000256" key="2">
    <source>
        <dbReference type="SAM" id="SignalP"/>
    </source>
</evidence>
<dbReference type="OrthoDB" id="517663at2"/>
<name>V7I867_9CLOT</name>
<comment type="caution">
    <text evidence="4">The sequence shown here is derived from an EMBL/GenBank/DDBJ whole genome shotgun (WGS) entry which is preliminary data.</text>
</comment>